<dbReference type="OrthoDB" id="9031471at2"/>
<dbReference type="CDD" id="cd01300">
    <property type="entry name" value="YtcJ_like"/>
    <property type="match status" value="1"/>
</dbReference>
<protein>
    <submittedName>
        <fullName evidence="2">Amidohydrolase</fullName>
    </submittedName>
</protein>
<dbReference type="Gene3D" id="2.30.40.10">
    <property type="entry name" value="Urease, subunit C, domain 1"/>
    <property type="match status" value="1"/>
</dbReference>
<dbReference type="EMBL" id="CP044067">
    <property type="protein sequence ID" value="QET05267.1"/>
    <property type="molecule type" value="Genomic_DNA"/>
</dbReference>
<dbReference type="SUPFAM" id="SSF51556">
    <property type="entry name" value="Metallo-dependent hydrolases"/>
    <property type="match status" value="1"/>
</dbReference>
<evidence type="ECO:0000259" key="1">
    <source>
        <dbReference type="Pfam" id="PF07969"/>
    </source>
</evidence>
<dbReference type="InterPro" id="IPR011059">
    <property type="entry name" value="Metal-dep_hydrolase_composite"/>
</dbReference>
<feature type="domain" description="Amidohydrolase 3" evidence="1">
    <location>
        <begin position="60"/>
        <end position="550"/>
    </location>
</feature>
<dbReference type="Pfam" id="PF07969">
    <property type="entry name" value="Amidohydro_3"/>
    <property type="match status" value="1"/>
</dbReference>
<gene>
    <name evidence="2" type="ORF">FOB72_24895</name>
</gene>
<dbReference type="SUPFAM" id="SSF51338">
    <property type="entry name" value="Composite domain of metallo-dependent hydrolases"/>
    <property type="match status" value="1"/>
</dbReference>
<keyword evidence="2" id="KW-0378">Hydrolase</keyword>
<dbReference type="PANTHER" id="PTHR22642">
    <property type="entry name" value="IMIDAZOLONEPROPIONASE"/>
    <property type="match status" value="1"/>
</dbReference>
<dbReference type="Proteomes" id="UP000322822">
    <property type="component" value="Chromosome 2"/>
</dbReference>
<proteinExistence type="predicted"/>
<dbReference type="InterPro" id="IPR033932">
    <property type="entry name" value="YtcJ-like"/>
</dbReference>
<accession>A0A5P2HAM0</accession>
<dbReference type="InterPro" id="IPR013108">
    <property type="entry name" value="Amidohydro_3"/>
</dbReference>
<evidence type="ECO:0000313" key="3">
    <source>
        <dbReference type="Proteomes" id="UP000322822"/>
    </source>
</evidence>
<dbReference type="RefSeq" id="WP_150375324.1">
    <property type="nucleotide sequence ID" value="NZ_CP044067.1"/>
</dbReference>
<sequence length="556" mass="60415">MSTPTTPSTTVFVARKILTMNANQPTATHVAVRDGRILAVGDAAAMAAWGPCDLDTRFADKVLMPGLVEGHSHAMEGGLWQFPYVGFHDRRSPDGKLWKGLDSFDAVVARLVEADAEMTRQGVSIETPLLAWGFDPIFFGESRITVNELDRVSMTRPIVITHASMHLMNVNTATLQAAEIDRHTDIEGIARFADGEPNGELQEFAAMFPVNRLIGNLFRKVGMSELGLRMFAQSALLAGVTTATDLVNELADESIETMQRVCGDEAYPLRLVPAFRPSESVFGESGVARVRTAIAANHDKLHAGMVKLVIDGSIQGFTARVRWPGYFNGAPNGIWVLSPQTVHDAVMAFHEAGFQLHIHTNGDEATDVALDAVEAALTAHPRPDHRHTLQHCQMADEAQFQRMARLGMCVNLFANHIFYWGDAHLNLTMGPDRAHRMDACGTAARVGVPFAIHSDAPITPLGPLFTAWCAVNRRTSSGVVLGESERITVPQALHAITMGAAFTLKLDHEIGSIAVRKRADFCVLEADPLDVPASELKDIEVWGTVVGGRVFAAPRA</sequence>
<evidence type="ECO:0000313" key="2">
    <source>
        <dbReference type="EMBL" id="QET05267.1"/>
    </source>
</evidence>
<dbReference type="Gene3D" id="3.20.20.140">
    <property type="entry name" value="Metal-dependent hydrolases"/>
    <property type="match status" value="1"/>
</dbReference>
<dbReference type="AlphaFoldDB" id="A0A5P2HAM0"/>
<dbReference type="PANTHER" id="PTHR22642:SF2">
    <property type="entry name" value="PROTEIN LONG AFTER FAR-RED 3"/>
    <property type="match status" value="1"/>
</dbReference>
<reference evidence="2 3" key="1">
    <citation type="submission" date="2019-09" db="EMBL/GenBank/DDBJ databases">
        <title>FDA dAtabase for Regulatory Grade micrObial Sequences (FDA-ARGOS): Supporting development and validation of Infectious Disease Dx tests.</title>
        <authorList>
            <person name="Sciortino C."/>
            <person name="Tallon L."/>
            <person name="Sadzewicz L."/>
            <person name="Vavikolanu K."/>
            <person name="Mehta A."/>
            <person name="Aluvathingal J."/>
            <person name="Nadendla S."/>
            <person name="Nandy P."/>
            <person name="Geyer C."/>
            <person name="Yan Y."/>
            <person name="Sichtig H."/>
        </authorList>
    </citation>
    <scope>NUCLEOTIDE SEQUENCE [LARGE SCALE GENOMIC DNA]</scope>
    <source>
        <strain evidence="2 3">FDAARGOS_664</strain>
    </source>
</reference>
<dbReference type="GO" id="GO:0016810">
    <property type="term" value="F:hydrolase activity, acting on carbon-nitrogen (but not peptide) bonds"/>
    <property type="evidence" value="ECO:0007669"/>
    <property type="project" value="InterPro"/>
</dbReference>
<dbReference type="InterPro" id="IPR032466">
    <property type="entry name" value="Metal_Hydrolase"/>
</dbReference>
<dbReference type="Gene3D" id="3.10.310.70">
    <property type="match status" value="1"/>
</dbReference>
<name>A0A5P2HAM0_9BURK</name>
<organism evidence="2 3">
    <name type="scientific">Cupriavidus pauculus</name>
    <dbReference type="NCBI Taxonomy" id="82633"/>
    <lineage>
        <taxon>Bacteria</taxon>
        <taxon>Pseudomonadati</taxon>
        <taxon>Pseudomonadota</taxon>
        <taxon>Betaproteobacteria</taxon>
        <taxon>Burkholderiales</taxon>
        <taxon>Burkholderiaceae</taxon>
        <taxon>Cupriavidus</taxon>
    </lineage>
</organism>